<name>A0ABV6L5A3_9SPHI</name>
<dbReference type="PANTHER" id="PTHR33146:SF26">
    <property type="entry name" value="ENDONUCLEASE 4"/>
    <property type="match status" value="1"/>
</dbReference>
<dbReference type="CDD" id="cd11010">
    <property type="entry name" value="S1-P1_nuclease"/>
    <property type="match status" value="1"/>
</dbReference>
<gene>
    <name evidence="7" type="ORF">ACFFGT_10495</name>
</gene>
<sequence>MKNILILPLVVLTLSLISWGPEGHSIVATVADKHLTPHAKTAVTSILGGQSMASVSSWADATRNTTTAPWHFLNLSIGLNYQQFWQAATNLATPSVYSELRKLEVDIVNPATPALQKTNDLKYISHFISDAHQPMHTSRASDRGGNDIKLSLEGIHTDLHALWEGVLIKHKNSDYVSFAAHIDTATLQQIRQWQSDGMLQWLYESYQASSKLYTEVQNGGTVNEAYYTSHTGIVENRLKMGGIRLAGVLNKLFAAAH</sequence>
<keyword evidence="1" id="KW-0540">Nuclease</keyword>
<dbReference type="Proteomes" id="UP001589828">
    <property type="component" value="Unassembled WGS sequence"/>
</dbReference>
<evidence type="ECO:0000256" key="5">
    <source>
        <dbReference type="ARBA" id="ARBA00023157"/>
    </source>
</evidence>
<protein>
    <submittedName>
        <fullName evidence="7">S1/P1 nuclease</fullName>
    </submittedName>
</protein>
<comment type="caution">
    <text evidence="7">The sequence shown here is derived from an EMBL/GenBank/DDBJ whole genome shotgun (WGS) entry which is preliminary data.</text>
</comment>
<dbReference type="InterPro" id="IPR003154">
    <property type="entry name" value="S1/P1nuclease"/>
</dbReference>
<evidence type="ECO:0000313" key="8">
    <source>
        <dbReference type="Proteomes" id="UP001589828"/>
    </source>
</evidence>
<keyword evidence="8" id="KW-1185">Reference proteome</keyword>
<dbReference type="Pfam" id="PF02265">
    <property type="entry name" value="S1-P1_nuclease"/>
    <property type="match status" value="1"/>
</dbReference>
<dbReference type="InterPro" id="IPR008947">
    <property type="entry name" value="PLipase_C/P1_nuclease_dom_sf"/>
</dbReference>
<evidence type="ECO:0000256" key="4">
    <source>
        <dbReference type="ARBA" id="ARBA00022801"/>
    </source>
</evidence>
<proteinExistence type="predicted"/>
<dbReference type="RefSeq" id="WP_377022478.1">
    <property type="nucleotide sequence ID" value="NZ_JBHLTS010000021.1"/>
</dbReference>
<dbReference type="SUPFAM" id="SSF48537">
    <property type="entry name" value="Phospholipase C/P1 nuclease"/>
    <property type="match status" value="1"/>
</dbReference>
<keyword evidence="2" id="KW-0479">Metal-binding</keyword>
<evidence type="ECO:0000256" key="1">
    <source>
        <dbReference type="ARBA" id="ARBA00022722"/>
    </source>
</evidence>
<organism evidence="7 8">
    <name type="scientific">Mucilaginibacter angelicae</name>
    <dbReference type="NCBI Taxonomy" id="869718"/>
    <lineage>
        <taxon>Bacteria</taxon>
        <taxon>Pseudomonadati</taxon>
        <taxon>Bacteroidota</taxon>
        <taxon>Sphingobacteriia</taxon>
        <taxon>Sphingobacteriales</taxon>
        <taxon>Sphingobacteriaceae</taxon>
        <taxon>Mucilaginibacter</taxon>
    </lineage>
</organism>
<keyword evidence="5" id="KW-1015">Disulfide bond</keyword>
<evidence type="ECO:0000256" key="6">
    <source>
        <dbReference type="ARBA" id="ARBA00023180"/>
    </source>
</evidence>
<accession>A0ABV6L5A3</accession>
<reference evidence="7 8" key="1">
    <citation type="submission" date="2024-09" db="EMBL/GenBank/DDBJ databases">
        <authorList>
            <person name="Sun Q."/>
            <person name="Mori K."/>
        </authorList>
    </citation>
    <scope>NUCLEOTIDE SEQUENCE [LARGE SCALE GENOMIC DNA]</scope>
    <source>
        <strain evidence="7 8">NCAIM B.02415</strain>
    </source>
</reference>
<evidence type="ECO:0000313" key="7">
    <source>
        <dbReference type="EMBL" id="MFC0514634.1"/>
    </source>
</evidence>
<evidence type="ECO:0000256" key="3">
    <source>
        <dbReference type="ARBA" id="ARBA00022759"/>
    </source>
</evidence>
<keyword evidence="3" id="KW-0255">Endonuclease</keyword>
<keyword evidence="6" id="KW-0325">Glycoprotein</keyword>
<dbReference type="EMBL" id="JBHLTS010000021">
    <property type="protein sequence ID" value="MFC0514634.1"/>
    <property type="molecule type" value="Genomic_DNA"/>
</dbReference>
<keyword evidence="4" id="KW-0378">Hydrolase</keyword>
<dbReference type="Gene3D" id="1.10.575.10">
    <property type="entry name" value="P1 Nuclease"/>
    <property type="match status" value="1"/>
</dbReference>
<evidence type="ECO:0000256" key="2">
    <source>
        <dbReference type="ARBA" id="ARBA00022723"/>
    </source>
</evidence>
<dbReference type="PANTHER" id="PTHR33146">
    <property type="entry name" value="ENDONUCLEASE 4"/>
    <property type="match status" value="1"/>
</dbReference>